<comment type="cofactor">
    <cofactor evidence="1 19">
        <name>FAD</name>
        <dbReference type="ChEBI" id="CHEBI:57692"/>
    </cofactor>
</comment>
<evidence type="ECO:0000256" key="10">
    <source>
        <dbReference type="ARBA" id="ARBA00022827"/>
    </source>
</evidence>
<evidence type="ECO:0000256" key="11">
    <source>
        <dbReference type="ARBA" id="ARBA00022857"/>
    </source>
</evidence>
<feature type="active site" evidence="19">
    <location>
        <position position="289"/>
    </location>
</feature>
<dbReference type="HAMAP" id="MF_00037">
    <property type="entry name" value="MurB"/>
    <property type="match status" value="1"/>
</dbReference>
<gene>
    <name evidence="19 21" type="primary">murB</name>
    <name evidence="21" type="ORF">Fuma_00238</name>
</gene>
<dbReference type="InterPro" id="IPR036318">
    <property type="entry name" value="FAD-bd_PCMH-like_sf"/>
</dbReference>
<evidence type="ECO:0000256" key="1">
    <source>
        <dbReference type="ARBA" id="ARBA00001974"/>
    </source>
</evidence>
<keyword evidence="22" id="KW-1185">Reference proteome</keyword>
<dbReference type="Proteomes" id="UP000187735">
    <property type="component" value="Chromosome"/>
</dbReference>
<dbReference type="STRING" id="1891926.Fuma_00238"/>
<dbReference type="RefSeq" id="WP_077022519.1">
    <property type="nucleotide sequence ID" value="NZ_CP017641.1"/>
</dbReference>
<dbReference type="GO" id="GO:0071555">
    <property type="term" value="P:cell wall organization"/>
    <property type="evidence" value="ECO:0007669"/>
    <property type="project" value="UniProtKB-KW"/>
</dbReference>
<dbReference type="OrthoDB" id="9804753at2"/>
<reference evidence="21 22" key="1">
    <citation type="journal article" date="2016" name="Front. Microbiol.">
        <title>Fuerstia marisgermanicae gen. nov., sp. nov., an Unusual Member of the Phylum Planctomycetes from the German Wadden Sea.</title>
        <authorList>
            <person name="Kohn T."/>
            <person name="Heuer A."/>
            <person name="Jogler M."/>
            <person name="Vollmers J."/>
            <person name="Boedeker C."/>
            <person name="Bunk B."/>
            <person name="Rast P."/>
            <person name="Borchert D."/>
            <person name="Glockner I."/>
            <person name="Freese H.M."/>
            <person name="Klenk H.P."/>
            <person name="Overmann J."/>
            <person name="Kaster A.K."/>
            <person name="Rohde M."/>
            <person name="Wiegand S."/>
            <person name="Jogler C."/>
        </authorList>
    </citation>
    <scope>NUCLEOTIDE SEQUENCE [LARGE SCALE GENOMIC DNA]</scope>
    <source>
        <strain evidence="21 22">NH11</strain>
    </source>
</reference>
<dbReference type="GO" id="GO:0009252">
    <property type="term" value="P:peptidoglycan biosynthetic process"/>
    <property type="evidence" value="ECO:0007669"/>
    <property type="project" value="UniProtKB-UniRule"/>
</dbReference>
<evidence type="ECO:0000256" key="8">
    <source>
        <dbReference type="ARBA" id="ARBA00022618"/>
    </source>
</evidence>
<keyword evidence="16 19" id="KW-0961">Cell wall biogenesis/degradation</keyword>
<dbReference type="SUPFAM" id="SSF56194">
    <property type="entry name" value="Uridine diphospho-N-Acetylenolpyruvylglucosamine reductase, MurB, C-terminal domain"/>
    <property type="match status" value="1"/>
</dbReference>
<evidence type="ECO:0000256" key="6">
    <source>
        <dbReference type="ARBA" id="ARBA00015188"/>
    </source>
</evidence>
<dbReference type="PROSITE" id="PS51387">
    <property type="entry name" value="FAD_PCMH"/>
    <property type="match status" value="1"/>
</dbReference>
<evidence type="ECO:0000256" key="17">
    <source>
        <dbReference type="ARBA" id="ARBA00031026"/>
    </source>
</evidence>
<comment type="function">
    <text evidence="2 19">Cell wall formation.</text>
</comment>
<keyword evidence="13 19" id="KW-0573">Peptidoglycan synthesis</keyword>
<dbReference type="NCBIfam" id="NF010480">
    <property type="entry name" value="PRK13905.1"/>
    <property type="match status" value="1"/>
</dbReference>
<dbReference type="AlphaFoldDB" id="A0A1P8W9B8"/>
<feature type="active site" evidence="19">
    <location>
        <position position="171"/>
    </location>
</feature>
<evidence type="ECO:0000256" key="3">
    <source>
        <dbReference type="ARBA" id="ARBA00004496"/>
    </source>
</evidence>
<dbReference type="GO" id="GO:0005829">
    <property type="term" value="C:cytosol"/>
    <property type="evidence" value="ECO:0007669"/>
    <property type="project" value="TreeGrafter"/>
</dbReference>
<keyword evidence="14 19" id="KW-0560">Oxidoreductase</keyword>
<keyword evidence="9 19" id="KW-0285">Flavoprotein</keyword>
<dbReference type="Pfam" id="PF01565">
    <property type="entry name" value="FAD_binding_4"/>
    <property type="match status" value="1"/>
</dbReference>
<dbReference type="Gene3D" id="3.30.465.10">
    <property type="match status" value="1"/>
</dbReference>
<dbReference type="InterPro" id="IPR003170">
    <property type="entry name" value="MurB"/>
</dbReference>
<evidence type="ECO:0000256" key="9">
    <source>
        <dbReference type="ARBA" id="ARBA00022630"/>
    </source>
</evidence>
<dbReference type="GO" id="GO:0051301">
    <property type="term" value="P:cell division"/>
    <property type="evidence" value="ECO:0007669"/>
    <property type="project" value="UniProtKB-KW"/>
</dbReference>
<sequence length="293" mass="31039">MTNSLDDFNEILSPDEPLAKHTWLKLGGNAERFYVPKSREQLIALVQACVAADMPIRILGGGSNLMVSDAGVSGAVIKLTDPVLSAISVDGNRVTAEGGALLSRVVSESVRSGLAGLENLVGIPGTVGGAVVGNAGGRNGDIGEFVSKVEVMTHAGELAERTGDELTFAYRSSTITDLLVLSVDLELRPDESDDLTARMKKLWIMKRATQPLADQSAGCIFRNPRGLSAGALIEQCGLKDLTVGKARISDRHANFVVTEDGATSADVDSLISKVQHAVADKFGVDLELEIRKW</sequence>
<keyword evidence="10 19" id="KW-0274">FAD</keyword>
<evidence type="ECO:0000256" key="4">
    <source>
        <dbReference type="ARBA" id="ARBA00004752"/>
    </source>
</evidence>
<dbReference type="Gene3D" id="3.30.43.10">
    <property type="entry name" value="Uridine Diphospho-n-acetylenolpyruvylglucosamine Reductase, domain 2"/>
    <property type="match status" value="1"/>
</dbReference>
<proteinExistence type="inferred from homology"/>
<dbReference type="InterPro" id="IPR006094">
    <property type="entry name" value="Oxid_FAD_bind_N"/>
</dbReference>
<evidence type="ECO:0000256" key="7">
    <source>
        <dbReference type="ARBA" id="ARBA00022490"/>
    </source>
</evidence>
<feature type="domain" description="FAD-binding PCMH-type" evidence="20">
    <location>
        <begin position="26"/>
        <end position="190"/>
    </location>
</feature>
<evidence type="ECO:0000256" key="19">
    <source>
        <dbReference type="HAMAP-Rule" id="MF_00037"/>
    </source>
</evidence>
<dbReference type="PANTHER" id="PTHR21071:SF4">
    <property type="entry name" value="UDP-N-ACETYLENOLPYRUVOYLGLUCOSAMINE REDUCTASE"/>
    <property type="match status" value="1"/>
</dbReference>
<evidence type="ECO:0000259" key="20">
    <source>
        <dbReference type="PROSITE" id="PS51387"/>
    </source>
</evidence>
<dbReference type="GO" id="GO:0008762">
    <property type="term" value="F:UDP-N-acetylmuramate dehydrogenase activity"/>
    <property type="evidence" value="ECO:0007669"/>
    <property type="project" value="UniProtKB-UniRule"/>
</dbReference>
<dbReference type="SUPFAM" id="SSF56176">
    <property type="entry name" value="FAD-binding/transporter-associated domain-like"/>
    <property type="match status" value="1"/>
</dbReference>
<comment type="subcellular location">
    <subcellularLocation>
        <location evidence="3 19">Cytoplasm</location>
    </subcellularLocation>
</comment>
<evidence type="ECO:0000256" key="2">
    <source>
        <dbReference type="ARBA" id="ARBA00003921"/>
    </source>
</evidence>
<evidence type="ECO:0000313" key="22">
    <source>
        <dbReference type="Proteomes" id="UP000187735"/>
    </source>
</evidence>
<dbReference type="GO" id="GO:0008360">
    <property type="term" value="P:regulation of cell shape"/>
    <property type="evidence" value="ECO:0007669"/>
    <property type="project" value="UniProtKB-KW"/>
</dbReference>
<keyword evidence="8 19" id="KW-0132">Cell division</keyword>
<dbReference type="EMBL" id="CP017641">
    <property type="protein sequence ID" value="APZ90657.1"/>
    <property type="molecule type" value="Genomic_DNA"/>
</dbReference>
<evidence type="ECO:0000256" key="14">
    <source>
        <dbReference type="ARBA" id="ARBA00023002"/>
    </source>
</evidence>
<keyword evidence="12 19" id="KW-0133">Cell shape</keyword>
<evidence type="ECO:0000313" key="21">
    <source>
        <dbReference type="EMBL" id="APZ90657.1"/>
    </source>
</evidence>
<keyword evidence="15 19" id="KW-0131">Cell cycle</keyword>
<evidence type="ECO:0000256" key="16">
    <source>
        <dbReference type="ARBA" id="ARBA00023316"/>
    </source>
</evidence>
<dbReference type="Pfam" id="PF02873">
    <property type="entry name" value="MurB_C"/>
    <property type="match status" value="1"/>
</dbReference>
<keyword evidence="7 19" id="KW-0963">Cytoplasm</keyword>
<comment type="catalytic activity">
    <reaction evidence="18 19">
        <text>UDP-N-acetyl-alpha-D-muramate + NADP(+) = UDP-N-acetyl-3-O-(1-carboxyvinyl)-alpha-D-glucosamine + NADPH + H(+)</text>
        <dbReference type="Rhea" id="RHEA:12248"/>
        <dbReference type="ChEBI" id="CHEBI:15378"/>
        <dbReference type="ChEBI" id="CHEBI:57783"/>
        <dbReference type="ChEBI" id="CHEBI:58349"/>
        <dbReference type="ChEBI" id="CHEBI:68483"/>
        <dbReference type="ChEBI" id="CHEBI:70757"/>
        <dbReference type="EC" id="1.3.1.98"/>
    </reaction>
</comment>
<dbReference type="InterPro" id="IPR036635">
    <property type="entry name" value="MurB_C_sf"/>
</dbReference>
<protein>
    <recommendedName>
        <fullName evidence="6 19">UDP-N-acetylenolpyruvoylglucosamine reductase</fullName>
        <ecNumber evidence="5 19">1.3.1.98</ecNumber>
    </recommendedName>
    <alternativeName>
        <fullName evidence="17 19">UDP-N-acetylmuramate dehydrogenase</fullName>
    </alternativeName>
</protein>
<comment type="pathway">
    <text evidence="4 19">Cell wall biogenesis; peptidoglycan biosynthesis.</text>
</comment>
<dbReference type="InterPro" id="IPR011601">
    <property type="entry name" value="MurB_C"/>
</dbReference>
<dbReference type="InterPro" id="IPR016167">
    <property type="entry name" value="FAD-bd_PCMH_sub1"/>
</dbReference>
<dbReference type="UniPathway" id="UPA00219"/>
<dbReference type="EC" id="1.3.1.98" evidence="5 19"/>
<dbReference type="Gene3D" id="3.90.78.10">
    <property type="entry name" value="UDP-N-acetylenolpyruvoylglucosamine reductase, C-terminal domain"/>
    <property type="match status" value="1"/>
</dbReference>
<dbReference type="InterPro" id="IPR016166">
    <property type="entry name" value="FAD-bd_PCMH"/>
</dbReference>
<dbReference type="InterPro" id="IPR016169">
    <property type="entry name" value="FAD-bd_PCMH_sub2"/>
</dbReference>
<evidence type="ECO:0000256" key="12">
    <source>
        <dbReference type="ARBA" id="ARBA00022960"/>
    </source>
</evidence>
<evidence type="ECO:0000256" key="15">
    <source>
        <dbReference type="ARBA" id="ARBA00023306"/>
    </source>
</evidence>
<dbReference type="PANTHER" id="PTHR21071">
    <property type="entry name" value="UDP-N-ACETYLENOLPYRUVOYLGLUCOSAMINE REDUCTASE"/>
    <property type="match status" value="1"/>
</dbReference>
<dbReference type="KEGG" id="fmr:Fuma_00238"/>
<keyword evidence="11 19" id="KW-0521">NADP</keyword>
<dbReference type="NCBIfam" id="TIGR00179">
    <property type="entry name" value="murB"/>
    <property type="match status" value="1"/>
</dbReference>
<dbReference type="GO" id="GO:0071949">
    <property type="term" value="F:FAD binding"/>
    <property type="evidence" value="ECO:0007669"/>
    <property type="project" value="InterPro"/>
</dbReference>
<accession>A0A1P8W9B8</accession>
<evidence type="ECO:0000256" key="13">
    <source>
        <dbReference type="ARBA" id="ARBA00022984"/>
    </source>
</evidence>
<comment type="similarity">
    <text evidence="19">Belongs to the MurB family.</text>
</comment>
<feature type="active site" description="Proton donor" evidence="19">
    <location>
        <position position="219"/>
    </location>
</feature>
<evidence type="ECO:0000256" key="18">
    <source>
        <dbReference type="ARBA" id="ARBA00048914"/>
    </source>
</evidence>
<name>A0A1P8W9B8_9PLAN</name>
<evidence type="ECO:0000256" key="5">
    <source>
        <dbReference type="ARBA" id="ARBA00012518"/>
    </source>
</evidence>
<organism evidence="21 22">
    <name type="scientific">Fuerstiella marisgermanici</name>
    <dbReference type="NCBI Taxonomy" id="1891926"/>
    <lineage>
        <taxon>Bacteria</taxon>
        <taxon>Pseudomonadati</taxon>
        <taxon>Planctomycetota</taxon>
        <taxon>Planctomycetia</taxon>
        <taxon>Planctomycetales</taxon>
        <taxon>Planctomycetaceae</taxon>
        <taxon>Fuerstiella</taxon>
    </lineage>
</organism>